<comment type="caution">
    <text evidence="2">The sequence shown here is derived from an EMBL/GenBank/DDBJ whole genome shotgun (WGS) entry which is preliminary data.</text>
</comment>
<protein>
    <submittedName>
        <fullName evidence="2">Uncharacterized protein</fullName>
    </submittedName>
</protein>
<evidence type="ECO:0000313" key="2">
    <source>
        <dbReference type="EMBL" id="MBL0375521.1"/>
    </source>
</evidence>
<accession>A0A936YUM2</accession>
<name>A0A936YUM2_9HYPH</name>
<organism evidence="2 3">
    <name type="scientific">Rhizobium setariae</name>
    <dbReference type="NCBI Taxonomy" id="2801340"/>
    <lineage>
        <taxon>Bacteria</taxon>
        <taxon>Pseudomonadati</taxon>
        <taxon>Pseudomonadota</taxon>
        <taxon>Alphaproteobacteria</taxon>
        <taxon>Hyphomicrobiales</taxon>
        <taxon>Rhizobiaceae</taxon>
        <taxon>Rhizobium/Agrobacterium group</taxon>
        <taxon>Rhizobium</taxon>
    </lineage>
</organism>
<proteinExistence type="predicted"/>
<dbReference type="Proteomes" id="UP000633219">
    <property type="component" value="Unassembled WGS sequence"/>
</dbReference>
<sequence length="58" mass="6738">MIADFQQGTDRIDISGITATPLRFIGEKAFPHKQGEFTRRCQGHSRRPHGTRCRLERR</sequence>
<dbReference type="AlphaFoldDB" id="A0A936YUM2"/>
<evidence type="ECO:0000313" key="3">
    <source>
        <dbReference type="Proteomes" id="UP000633219"/>
    </source>
</evidence>
<keyword evidence="3" id="KW-1185">Reference proteome</keyword>
<evidence type="ECO:0000256" key="1">
    <source>
        <dbReference type="SAM" id="MobiDB-lite"/>
    </source>
</evidence>
<gene>
    <name evidence="2" type="ORF">JJB09_26290</name>
</gene>
<feature type="compositionally biased region" description="Basic residues" evidence="1">
    <location>
        <begin position="41"/>
        <end position="58"/>
    </location>
</feature>
<dbReference type="EMBL" id="JAEQNC010000028">
    <property type="protein sequence ID" value="MBL0375521.1"/>
    <property type="molecule type" value="Genomic_DNA"/>
</dbReference>
<feature type="region of interest" description="Disordered" evidence="1">
    <location>
        <begin position="35"/>
        <end position="58"/>
    </location>
</feature>
<reference evidence="2" key="1">
    <citation type="submission" date="2021-01" db="EMBL/GenBank/DDBJ databases">
        <title>Rhizobium sp. strain KVB221 16S ribosomal RNA gene Genome sequencing and assembly.</title>
        <authorList>
            <person name="Kang M."/>
        </authorList>
    </citation>
    <scope>NUCLEOTIDE SEQUENCE</scope>
    <source>
        <strain evidence="2">KVB221</strain>
    </source>
</reference>